<proteinExistence type="predicted"/>
<keyword evidence="4" id="KW-1185">Reference proteome</keyword>
<dbReference type="OrthoDB" id="5405937at2"/>
<organism evidence="3 4">
    <name type="scientific">Acetivibrio clariflavus (strain DSM 19732 / NBRC 101661 / EBR45)</name>
    <name type="common">Clostridium clariflavum</name>
    <dbReference type="NCBI Taxonomy" id="720554"/>
    <lineage>
        <taxon>Bacteria</taxon>
        <taxon>Bacillati</taxon>
        <taxon>Bacillota</taxon>
        <taxon>Clostridia</taxon>
        <taxon>Eubacteriales</taxon>
        <taxon>Oscillospiraceae</taxon>
        <taxon>Acetivibrio</taxon>
    </lineage>
</organism>
<dbReference type="STRING" id="720554.Clocl_0827"/>
<dbReference type="Proteomes" id="UP000005435">
    <property type="component" value="Chromosome"/>
</dbReference>
<dbReference type="HOGENOM" id="CLU_183611_0_1_9"/>
<protein>
    <submittedName>
        <fullName evidence="3">Uncharacterized protein, 4-oxalocrotonate tautomerase</fullName>
    </submittedName>
</protein>
<name>G8LVV3_ACECE</name>
<dbReference type="KEGG" id="ccl:Clocl_0827"/>
<evidence type="ECO:0000256" key="1">
    <source>
        <dbReference type="ARBA" id="ARBA00023235"/>
    </source>
</evidence>
<sequence>MPYIAIKCYPKDEETKKKVVEKINEVFLEFWGCPQGAITISIEEVAPDEWNEKVVKTEIEPNKDKMMILSGKRNF</sequence>
<gene>
    <name evidence="3" type="ordered locus">Clocl_0827</name>
</gene>
<dbReference type="InterPro" id="IPR004370">
    <property type="entry name" value="4-OT-like_dom"/>
</dbReference>
<evidence type="ECO:0000313" key="3">
    <source>
        <dbReference type="EMBL" id="AEV67520.1"/>
    </source>
</evidence>
<reference evidence="3 4" key="2">
    <citation type="journal article" date="2012" name="Stand. Genomic Sci.">
        <title>Complete Genome Sequence of Clostridium clariflavum DSM 19732.</title>
        <authorList>
            <person name="Izquierdo J.A."/>
            <person name="Goodwin L."/>
            <person name="Davenport K.W."/>
            <person name="Teshima H."/>
            <person name="Bruce D."/>
            <person name="Detter C."/>
            <person name="Tapia R."/>
            <person name="Han S."/>
            <person name="Land M."/>
            <person name="Hauser L."/>
            <person name="Jeffries C.D."/>
            <person name="Han J."/>
            <person name="Pitluck S."/>
            <person name="Nolan M."/>
            <person name="Chen A."/>
            <person name="Huntemann M."/>
            <person name="Mavromatis K."/>
            <person name="Mikhailova N."/>
            <person name="Liolios K."/>
            <person name="Woyke T."/>
            <person name="Lynd L.R."/>
        </authorList>
    </citation>
    <scope>NUCLEOTIDE SEQUENCE [LARGE SCALE GENOMIC DNA]</scope>
    <source>
        <strain evidence="4">DSM 19732 / NBRC 101661 / EBR45</strain>
    </source>
</reference>
<dbReference type="InterPro" id="IPR014347">
    <property type="entry name" value="Tautomerase/MIF_sf"/>
</dbReference>
<dbReference type="eggNOG" id="ENOG502ZRHU">
    <property type="taxonomic scope" value="Bacteria"/>
</dbReference>
<dbReference type="Pfam" id="PF01361">
    <property type="entry name" value="Tautomerase"/>
    <property type="match status" value="1"/>
</dbReference>
<evidence type="ECO:0000313" key="4">
    <source>
        <dbReference type="Proteomes" id="UP000005435"/>
    </source>
</evidence>
<dbReference type="Gene3D" id="3.30.429.10">
    <property type="entry name" value="Macrophage Migration Inhibitory Factor"/>
    <property type="match status" value="1"/>
</dbReference>
<feature type="domain" description="4-oxalocrotonate tautomerase-like" evidence="2">
    <location>
        <begin position="2"/>
        <end position="50"/>
    </location>
</feature>
<accession>G8LVV3</accession>
<dbReference type="RefSeq" id="WP_014254146.1">
    <property type="nucleotide sequence ID" value="NC_016627.1"/>
</dbReference>
<keyword evidence="1" id="KW-0413">Isomerase</keyword>
<dbReference type="GO" id="GO:0016853">
    <property type="term" value="F:isomerase activity"/>
    <property type="evidence" value="ECO:0007669"/>
    <property type="project" value="UniProtKB-KW"/>
</dbReference>
<evidence type="ECO:0000259" key="2">
    <source>
        <dbReference type="Pfam" id="PF01361"/>
    </source>
</evidence>
<reference evidence="4" key="1">
    <citation type="submission" date="2011-12" db="EMBL/GenBank/DDBJ databases">
        <title>Complete sequence of Clostridium clariflavum DSM 19732.</title>
        <authorList>
            <consortium name="US DOE Joint Genome Institute"/>
            <person name="Lucas S."/>
            <person name="Han J."/>
            <person name="Lapidus A."/>
            <person name="Cheng J.-F."/>
            <person name="Goodwin L."/>
            <person name="Pitluck S."/>
            <person name="Peters L."/>
            <person name="Teshima H."/>
            <person name="Detter J.C."/>
            <person name="Han C."/>
            <person name="Tapia R."/>
            <person name="Land M."/>
            <person name="Hauser L."/>
            <person name="Kyrpides N."/>
            <person name="Ivanova N."/>
            <person name="Pagani I."/>
            <person name="Kitzmiller T."/>
            <person name="Lynd L."/>
            <person name="Izquierdo J."/>
            <person name="Woyke T."/>
        </authorList>
    </citation>
    <scope>NUCLEOTIDE SEQUENCE [LARGE SCALE GENOMIC DNA]</scope>
    <source>
        <strain evidence="4">DSM 19732 / NBRC 101661 / EBR45</strain>
    </source>
</reference>
<dbReference type="SUPFAM" id="SSF55331">
    <property type="entry name" value="Tautomerase/MIF"/>
    <property type="match status" value="1"/>
</dbReference>
<dbReference type="EMBL" id="CP003065">
    <property type="protein sequence ID" value="AEV67520.1"/>
    <property type="molecule type" value="Genomic_DNA"/>
</dbReference>
<dbReference type="AlphaFoldDB" id="G8LVV3"/>